<organism evidence="2 3">
    <name type="scientific">Xenorhabdus bovienii str. feltiae Moldova</name>
    <dbReference type="NCBI Taxonomy" id="1398200"/>
    <lineage>
        <taxon>Bacteria</taxon>
        <taxon>Pseudomonadati</taxon>
        <taxon>Pseudomonadota</taxon>
        <taxon>Gammaproteobacteria</taxon>
        <taxon>Enterobacterales</taxon>
        <taxon>Morganellaceae</taxon>
        <taxon>Xenorhabdus</taxon>
    </lineage>
</organism>
<feature type="domain" description="N-acetyltransferase" evidence="1">
    <location>
        <begin position="48"/>
        <end position="195"/>
    </location>
</feature>
<dbReference type="GO" id="GO:1990189">
    <property type="term" value="F:protein N-terminal-serine acetyltransferase activity"/>
    <property type="evidence" value="ECO:0007669"/>
    <property type="project" value="TreeGrafter"/>
</dbReference>
<sequence>MELFKNEFGQLIGFPVSDWHGADLPDGNTLTGEYCQLIPMDINNHGDELYKCFCEPFNFSDWTYLPGPAKPFKDKMEFISYLRNISNGVDPYQFSIIDIRSGKAVGSIAMMRIDKDNGVIEIGYVIFSNFLKKTRMATESVYLLIKYAFEDLGYRRVEWKCNNLNEASKRSALRFGFTFEGVFRQAAVIKGHNRDTAWFSMLDHEFMKIKPNFEAWLSVENFYPDGKQIASLDTKKK</sequence>
<dbReference type="Pfam" id="PF13302">
    <property type="entry name" value="Acetyltransf_3"/>
    <property type="match status" value="1"/>
</dbReference>
<proteinExistence type="predicted"/>
<dbReference type="SUPFAM" id="SSF55729">
    <property type="entry name" value="Acyl-CoA N-acyltransferases (Nat)"/>
    <property type="match status" value="1"/>
</dbReference>
<dbReference type="InterPro" id="IPR051908">
    <property type="entry name" value="Ribosomal_N-acetyltransferase"/>
</dbReference>
<dbReference type="InterPro" id="IPR016181">
    <property type="entry name" value="Acyl_CoA_acyltransferase"/>
</dbReference>
<dbReference type="Gene3D" id="3.40.630.30">
    <property type="match status" value="1"/>
</dbReference>
<evidence type="ECO:0000259" key="1">
    <source>
        <dbReference type="PROSITE" id="PS51186"/>
    </source>
</evidence>
<dbReference type="PANTHER" id="PTHR43441:SF2">
    <property type="entry name" value="FAMILY ACETYLTRANSFERASE, PUTATIVE (AFU_ORTHOLOGUE AFUA_7G00850)-RELATED"/>
    <property type="match status" value="1"/>
</dbReference>
<dbReference type="EMBL" id="CBSV010000130">
    <property type="protein sequence ID" value="CDH01441.1"/>
    <property type="molecule type" value="Genomic_DNA"/>
</dbReference>
<dbReference type="PANTHER" id="PTHR43441">
    <property type="entry name" value="RIBOSOMAL-PROTEIN-SERINE ACETYLTRANSFERASE"/>
    <property type="match status" value="1"/>
</dbReference>
<protein>
    <recommendedName>
        <fullName evidence="1">N-acetyltransferase domain-containing protein</fullName>
    </recommendedName>
</protein>
<dbReference type="Proteomes" id="UP000028487">
    <property type="component" value="Unassembled WGS sequence"/>
</dbReference>
<dbReference type="PROSITE" id="PS51186">
    <property type="entry name" value="GNAT"/>
    <property type="match status" value="1"/>
</dbReference>
<dbReference type="AlphaFoldDB" id="A0A077NUY5"/>
<name>A0A077NUY5_XENBV</name>
<dbReference type="RefSeq" id="WP_038224164.1">
    <property type="nucleotide sequence ID" value="NZ_CAWLWD010000181.1"/>
</dbReference>
<accession>A0A077NUY5</accession>
<dbReference type="FunFam" id="3.40.630.30:FF:000047">
    <property type="entry name" value="Acetyltransferase, GNAT family"/>
    <property type="match status" value="1"/>
</dbReference>
<dbReference type="InterPro" id="IPR000182">
    <property type="entry name" value="GNAT_dom"/>
</dbReference>
<evidence type="ECO:0000313" key="2">
    <source>
        <dbReference type="EMBL" id="CDH01441.1"/>
    </source>
</evidence>
<reference evidence="2" key="1">
    <citation type="submission" date="2013-07" db="EMBL/GenBank/DDBJ databases">
        <title>Sub-species coevolution in mutualistic symbiosis.</title>
        <authorList>
            <person name="Murfin K."/>
            <person name="Klassen J."/>
            <person name="Lee M."/>
            <person name="Forst S."/>
            <person name="Stock P."/>
            <person name="Goodrich-Blair H."/>
        </authorList>
    </citation>
    <scope>NUCLEOTIDE SEQUENCE [LARGE SCALE GENOMIC DNA]</scope>
    <source>
        <strain evidence="2">Feltiae Moldova</strain>
    </source>
</reference>
<dbReference type="HOGENOM" id="CLU_013985_1_2_6"/>
<dbReference type="GO" id="GO:0008999">
    <property type="term" value="F:protein-N-terminal-alanine acetyltransferase activity"/>
    <property type="evidence" value="ECO:0007669"/>
    <property type="project" value="TreeGrafter"/>
</dbReference>
<comment type="caution">
    <text evidence="2">The sequence shown here is derived from an EMBL/GenBank/DDBJ whole genome shotgun (WGS) entry which is preliminary data.</text>
</comment>
<gene>
    <name evidence="2" type="ORF">XBFM1_2150019</name>
</gene>
<evidence type="ECO:0000313" key="3">
    <source>
        <dbReference type="Proteomes" id="UP000028487"/>
    </source>
</evidence>